<reference evidence="1" key="1">
    <citation type="submission" date="2009-07" db="EMBL/GenBank/DDBJ databases">
        <authorList>
            <person name="Weinstock G."/>
            <person name="Sodergren E."/>
            <person name="Clifton S."/>
            <person name="Fulton L."/>
            <person name="Fulton B."/>
            <person name="Courtney L."/>
            <person name="Fronick C."/>
            <person name="Harrison M."/>
            <person name="Strong C."/>
            <person name="Farmer C."/>
            <person name="Delahaunty K."/>
            <person name="Markovic C."/>
            <person name="Hall O."/>
            <person name="Minx P."/>
            <person name="Tomlinson C."/>
            <person name="Mitreva M."/>
            <person name="Nelson J."/>
            <person name="Hou S."/>
            <person name="Wollam A."/>
            <person name="Pepin K.H."/>
            <person name="Johnson M."/>
            <person name="Bhonagiri V."/>
            <person name="Nash W.E."/>
            <person name="Warren W."/>
            <person name="Chinwalla A."/>
            <person name="Mardis E.R."/>
            <person name="Wilson R.K."/>
        </authorList>
    </citation>
    <scope>NUCLEOTIDE SEQUENCE [LARGE SCALE GENOMIC DNA]</scope>
    <source>
        <strain evidence="1">ATCC 29256</strain>
    </source>
</reference>
<gene>
    <name evidence="1" type="ORF">NEISICOT_02039</name>
</gene>
<evidence type="ECO:0000313" key="2">
    <source>
        <dbReference type="Proteomes" id="UP000005365"/>
    </source>
</evidence>
<name>C6M688_NEISI</name>
<protein>
    <submittedName>
        <fullName evidence="1">Uncharacterized protein</fullName>
    </submittedName>
</protein>
<proteinExistence type="predicted"/>
<dbReference type="EMBL" id="ACKO02000012">
    <property type="protein sequence ID" value="EET44087.1"/>
    <property type="molecule type" value="Genomic_DNA"/>
</dbReference>
<sequence length="70" mass="8458">MILKGRLKTDFLFSDDLFYRYFKLTEEGKEETRFATIIFALTGEGKRWVFVDFLLGMIRFLKMDFCVREN</sequence>
<evidence type="ECO:0000313" key="1">
    <source>
        <dbReference type="EMBL" id="EET44087.1"/>
    </source>
</evidence>
<accession>C6M688</accession>
<comment type="caution">
    <text evidence="1">The sequence shown here is derived from an EMBL/GenBank/DDBJ whole genome shotgun (WGS) entry which is preliminary data.</text>
</comment>
<dbReference type="AlphaFoldDB" id="C6M688"/>
<organism evidence="1 2">
    <name type="scientific">Neisseria sicca ATCC 29256</name>
    <dbReference type="NCBI Taxonomy" id="547045"/>
    <lineage>
        <taxon>Bacteria</taxon>
        <taxon>Pseudomonadati</taxon>
        <taxon>Pseudomonadota</taxon>
        <taxon>Betaproteobacteria</taxon>
        <taxon>Neisseriales</taxon>
        <taxon>Neisseriaceae</taxon>
        <taxon>Neisseria</taxon>
    </lineage>
</organism>
<dbReference type="Proteomes" id="UP000005365">
    <property type="component" value="Unassembled WGS sequence"/>
</dbReference>
<keyword evidence="2" id="KW-1185">Reference proteome</keyword>